<dbReference type="Proteomes" id="UP000240381">
    <property type="component" value="Unassembled WGS sequence"/>
</dbReference>
<evidence type="ECO:0000313" key="2">
    <source>
        <dbReference type="Proteomes" id="UP000240381"/>
    </source>
</evidence>
<dbReference type="EMBL" id="NEXM01000033">
    <property type="protein sequence ID" value="PSN98394.1"/>
    <property type="molecule type" value="Genomic_DNA"/>
</dbReference>
<evidence type="ECO:0000313" key="1">
    <source>
        <dbReference type="EMBL" id="PSN98394.1"/>
    </source>
</evidence>
<organism evidence="1 2">
    <name type="scientific">Candidatus Marsarchaeota G2 archaeon ECH_B_SAG-F08</name>
    <dbReference type="NCBI Taxonomy" id="1978165"/>
    <lineage>
        <taxon>Archaea</taxon>
        <taxon>Candidatus Marsarchaeota</taxon>
        <taxon>Candidatus Marsarchaeota group 2</taxon>
    </lineage>
</organism>
<protein>
    <submittedName>
        <fullName evidence="1">Uncharacterized protein</fullName>
    </submittedName>
</protein>
<name>A0A2R6BIC4_9ARCH</name>
<comment type="caution">
    <text evidence="1">The sequence shown here is derived from an EMBL/GenBank/DDBJ whole genome shotgun (WGS) entry which is preliminary data.</text>
</comment>
<gene>
    <name evidence="1" type="ORF">B9Q11_02320</name>
</gene>
<dbReference type="AlphaFoldDB" id="A0A2R6BIC4"/>
<accession>A0A2R6BIC4</accession>
<sequence length="107" mass="12283">MEHGKSHDARRNKLWGVFSQSRGLIRPRLFLCAPAHLVEPFVVRDLRYLYMRMRFEYSMRWVGGKKVYPTGDGVLPKNDGTAWCYSLMGRCVLTGAELKGTNELMSA</sequence>
<reference evidence="1 2" key="1">
    <citation type="submission" date="2017-04" db="EMBL/GenBank/DDBJ databases">
        <title>Novel microbial lineages endemic to geothermal iron-oxide mats fill important gaps in the evolutionary history of Archaea.</title>
        <authorList>
            <person name="Jay Z.J."/>
            <person name="Beam J.P."/>
            <person name="Dlakic M."/>
            <person name="Rusch D.B."/>
            <person name="Kozubal M.A."/>
            <person name="Inskeep W.P."/>
        </authorList>
    </citation>
    <scope>NUCLEOTIDE SEQUENCE [LARGE SCALE GENOMIC DNA]</scope>
    <source>
        <strain evidence="1">ECH_B_SAG-F08</strain>
    </source>
</reference>
<proteinExistence type="predicted"/>